<gene>
    <name evidence="3" type="ORF">G6N73_25335</name>
</gene>
<keyword evidence="1" id="KW-0472">Membrane</keyword>
<keyword evidence="1" id="KW-0812">Transmembrane</keyword>
<organism evidence="3 4">
    <name type="scientific">Allomesorhizobium camelthorni</name>
    <dbReference type="NCBI Taxonomy" id="475069"/>
    <lineage>
        <taxon>Bacteria</taxon>
        <taxon>Pseudomonadati</taxon>
        <taxon>Pseudomonadota</taxon>
        <taxon>Alphaproteobacteria</taxon>
        <taxon>Hyphomicrobiales</taxon>
        <taxon>Phyllobacteriaceae</taxon>
        <taxon>Allomesorhizobium</taxon>
    </lineage>
</organism>
<dbReference type="RefSeq" id="WP_165032716.1">
    <property type="nucleotide sequence ID" value="NZ_JAAKZF010000052.1"/>
</dbReference>
<name>A0A6G4WJL6_9HYPH</name>
<protein>
    <recommendedName>
        <fullName evidence="5">DUF1467 family protein</fullName>
    </recommendedName>
</protein>
<keyword evidence="1" id="KW-1133">Transmembrane helix</keyword>
<keyword evidence="2" id="KW-0732">Signal</keyword>
<evidence type="ECO:0000256" key="1">
    <source>
        <dbReference type="SAM" id="Phobius"/>
    </source>
</evidence>
<evidence type="ECO:0008006" key="5">
    <source>
        <dbReference type="Google" id="ProtNLM"/>
    </source>
</evidence>
<evidence type="ECO:0000313" key="3">
    <source>
        <dbReference type="EMBL" id="NGO54416.1"/>
    </source>
</evidence>
<keyword evidence="4" id="KW-1185">Reference proteome</keyword>
<dbReference type="EMBL" id="JAAKZF010000052">
    <property type="protein sequence ID" value="NGO54416.1"/>
    <property type="molecule type" value="Genomic_DNA"/>
</dbReference>
<sequence>MNYARSICLSATVLLLSASHAFAFNFGFVRVPDWMDLYIGWLFVVTCVGWIGLGVTKPRGVPFNQLPNTKISPLANFFRFGMLIAFIILMLMVFVGMGLRRYAEF</sequence>
<feature type="transmembrane region" description="Helical" evidence="1">
    <location>
        <begin position="37"/>
        <end position="56"/>
    </location>
</feature>
<feature type="signal peptide" evidence="2">
    <location>
        <begin position="1"/>
        <end position="23"/>
    </location>
</feature>
<dbReference type="AlphaFoldDB" id="A0A6G4WJL6"/>
<proteinExistence type="predicted"/>
<comment type="caution">
    <text evidence="3">The sequence shown here is derived from an EMBL/GenBank/DDBJ whole genome shotgun (WGS) entry which is preliminary data.</text>
</comment>
<dbReference type="Proteomes" id="UP001642900">
    <property type="component" value="Unassembled WGS sequence"/>
</dbReference>
<accession>A0A6G4WJL6</accession>
<evidence type="ECO:0000256" key="2">
    <source>
        <dbReference type="SAM" id="SignalP"/>
    </source>
</evidence>
<reference evidence="3 4" key="1">
    <citation type="submission" date="2020-02" db="EMBL/GenBank/DDBJ databases">
        <title>Genome sequence of strain CCNWXJ40-4.</title>
        <authorList>
            <person name="Gao J."/>
            <person name="Sun J."/>
        </authorList>
    </citation>
    <scope>NUCLEOTIDE SEQUENCE [LARGE SCALE GENOMIC DNA]</scope>
    <source>
        <strain evidence="3 4">CCNWXJ 40-4</strain>
    </source>
</reference>
<feature type="transmembrane region" description="Helical" evidence="1">
    <location>
        <begin position="77"/>
        <end position="99"/>
    </location>
</feature>
<feature type="chain" id="PRO_5026174432" description="DUF1467 family protein" evidence="2">
    <location>
        <begin position="24"/>
        <end position="105"/>
    </location>
</feature>
<evidence type="ECO:0000313" key="4">
    <source>
        <dbReference type="Proteomes" id="UP001642900"/>
    </source>
</evidence>